<dbReference type="InterPro" id="IPR003591">
    <property type="entry name" value="Leu-rich_rpt_typical-subtyp"/>
</dbReference>
<evidence type="ECO:0000313" key="9">
    <source>
        <dbReference type="RefSeq" id="XP_058983311.1"/>
    </source>
</evidence>
<keyword evidence="5" id="KW-0325">Glycoprotein</keyword>
<protein>
    <submittedName>
        <fullName evidence="9 10">Uncharacterized protein LOC101887903</fullName>
    </submittedName>
</protein>
<dbReference type="SUPFAM" id="SSF48726">
    <property type="entry name" value="Immunoglobulin"/>
    <property type="match status" value="1"/>
</dbReference>
<feature type="region of interest" description="Disordered" evidence="6">
    <location>
        <begin position="930"/>
        <end position="954"/>
    </location>
</feature>
<dbReference type="InterPro" id="IPR000483">
    <property type="entry name" value="Cys-rich_flank_reg_C"/>
</dbReference>
<dbReference type="Gene3D" id="2.60.40.10">
    <property type="entry name" value="Immunoglobulins"/>
    <property type="match status" value="1"/>
</dbReference>
<feature type="compositionally biased region" description="Low complexity" evidence="6">
    <location>
        <begin position="85"/>
        <end position="105"/>
    </location>
</feature>
<feature type="compositionally biased region" description="Basic residues" evidence="6">
    <location>
        <begin position="26"/>
        <end position="43"/>
    </location>
</feature>
<dbReference type="SMART" id="SM00409">
    <property type="entry name" value="IG"/>
    <property type="match status" value="1"/>
</dbReference>
<feature type="compositionally biased region" description="Low complexity" evidence="6">
    <location>
        <begin position="51"/>
        <end position="61"/>
    </location>
</feature>
<dbReference type="InterPro" id="IPR007110">
    <property type="entry name" value="Ig-like_dom"/>
</dbReference>
<dbReference type="Proteomes" id="UP001652621">
    <property type="component" value="Unplaced"/>
</dbReference>
<keyword evidence="8" id="KW-1185">Reference proteome</keyword>
<dbReference type="InterPro" id="IPR001611">
    <property type="entry name" value="Leu-rich_rpt"/>
</dbReference>
<feature type="compositionally biased region" description="Gly residues" evidence="6">
    <location>
        <begin position="664"/>
        <end position="682"/>
    </location>
</feature>
<feature type="compositionally biased region" description="Basic and acidic residues" evidence="6">
    <location>
        <begin position="982"/>
        <end position="994"/>
    </location>
</feature>
<evidence type="ECO:0000256" key="1">
    <source>
        <dbReference type="ARBA" id="ARBA00022614"/>
    </source>
</evidence>
<gene>
    <name evidence="9 10" type="primary">LOC101887903</name>
</gene>
<dbReference type="InterPro" id="IPR003599">
    <property type="entry name" value="Ig_sub"/>
</dbReference>
<dbReference type="InterPro" id="IPR036179">
    <property type="entry name" value="Ig-like_dom_sf"/>
</dbReference>
<dbReference type="GeneID" id="101887903"/>
<dbReference type="RefSeq" id="XP_058983311.1">
    <property type="nucleotide sequence ID" value="XM_059127328.1"/>
</dbReference>
<feature type="region of interest" description="Disordered" evidence="6">
    <location>
        <begin position="974"/>
        <end position="994"/>
    </location>
</feature>
<dbReference type="PROSITE" id="PS50835">
    <property type="entry name" value="IG_LIKE"/>
    <property type="match status" value="1"/>
</dbReference>
<dbReference type="SUPFAM" id="SSF52058">
    <property type="entry name" value="L domain-like"/>
    <property type="match status" value="1"/>
</dbReference>
<evidence type="ECO:0000256" key="4">
    <source>
        <dbReference type="ARBA" id="ARBA00023157"/>
    </source>
</evidence>
<dbReference type="RefSeq" id="XP_058983312.1">
    <property type="nucleotide sequence ID" value="XM_059127329.1"/>
</dbReference>
<name>A0ABM3VBZ1_MUSDO</name>
<feature type="compositionally biased region" description="Low complexity" evidence="6">
    <location>
        <begin position="930"/>
        <end position="943"/>
    </location>
</feature>
<feature type="domain" description="Ig-like" evidence="7">
    <location>
        <begin position="413"/>
        <end position="527"/>
    </location>
</feature>
<dbReference type="PROSITE" id="PS51450">
    <property type="entry name" value="LRR"/>
    <property type="match status" value="1"/>
</dbReference>
<reference evidence="9 10" key="1">
    <citation type="submission" date="2025-05" db="UniProtKB">
        <authorList>
            <consortium name="RefSeq"/>
        </authorList>
    </citation>
    <scope>IDENTIFICATION</scope>
    <source>
        <strain evidence="9 10">Aabys</strain>
        <tissue evidence="9 10">Whole body</tissue>
    </source>
</reference>
<evidence type="ECO:0000313" key="8">
    <source>
        <dbReference type="Proteomes" id="UP001652621"/>
    </source>
</evidence>
<keyword evidence="3" id="KW-0677">Repeat</keyword>
<dbReference type="InterPro" id="IPR013783">
    <property type="entry name" value="Ig-like_fold"/>
</dbReference>
<keyword evidence="1" id="KW-0433">Leucine-rich repeat</keyword>
<keyword evidence="4" id="KW-1015">Disulfide bond</keyword>
<evidence type="ECO:0000259" key="7">
    <source>
        <dbReference type="PROSITE" id="PS50835"/>
    </source>
</evidence>
<evidence type="ECO:0000313" key="10">
    <source>
        <dbReference type="RefSeq" id="XP_058983312.1"/>
    </source>
</evidence>
<dbReference type="SMART" id="SM00082">
    <property type="entry name" value="LRRCT"/>
    <property type="match status" value="1"/>
</dbReference>
<evidence type="ECO:0000256" key="5">
    <source>
        <dbReference type="ARBA" id="ARBA00023180"/>
    </source>
</evidence>
<dbReference type="PANTHER" id="PTHR45842">
    <property type="entry name" value="SYNAPTIC ADHESION-LIKE MOLECULE SALM"/>
    <property type="match status" value="1"/>
</dbReference>
<accession>A0ABM3VBZ1</accession>
<proteinExistence type="predicted"/>
<feature type="compositionally biased region" description="Low complexity" evidence="6">
    <location>
        <begin position="806"/>
        <end position="823"/>
    </location>
</feature>
<dbReference type="Pfam" id="PF13927">
    <property type="entry name" value="Ig_3"/>
    <property type="match status" value="1"/>
</dbReference>
<feature type="region of interest" description="Disordered" evidence="6">
    <location>
        <begin position="1"/>
        <end position="130"/>
    </location>
</feature>
<dbReference type="SMART" id="SM00369">
    <property type="entry name" value="LRR_TYP"/>
    <property type="match status" value="6"/>
</dbReference>
<sequence length="1040" mass="114366">MKNKRNKKQLKRQQQQQQQPTTTSNPKKKKKTKPQTFHQRSRNLKYQNNTSSAEASGSSGSEGRERRLAFLRSTLEQKTRPQAPPLTTYTSTTTLLPTSTLTKSSEQTETDTFKDISHNRQTSVTGGSSSSKSRLFPKTFLRHYNHNYSLAWFWRLLLLTLLCEMPVLSSADWLMDCGDCHCKWNSGKKTADCKNLTLSSVPENLSNEVQVLDLSFNRIVYLEENAFLTADLTNLHKLYIRNSSLQHIDPRTFTQLEILIELDLSNNLLKLLQANLFARLVKVRAIVLNGNLLEALGDGIFQNLKYLHKIELKDNRLVKIANQVFVNVPLLSQIYLNNNRLNFLRKESFENVKRLTALSLDGNPWNCTCELQIFRDFVLRRNLYTPPTACYYPAQLRGMLWIEDQPEAFACKPRIIFPAKGASITTSKENVTLVCRVHASANTHIAWDYNKQIYRSTSSGQATPQLQQPQPQRIFIQIIEDDQSKEKEFGRNVYISRLTILGADKTDEGTYTCIAENAGGKDSVQMTLLVEKPSGRELLQGNLAAVISLMALGLLSVSVFLAMVTCCIYKRFIASTAAHHRHHHLDLSGNDPLTSHGTVVANHGTTTVAGNTDVMLGVVNGLVVDNGGSNSSDTLKYKKHQQTTINGGSSIIKDKYTELLKQNGGSGGGGGGGVGGNGGDSMGTGNSPLMESISVSGGGGGGGVGGVGKKAVSCDVQLGQLEKKYYEQHNNDDLLTIKYPHGRAPAETNAAVVTGTTGHHSLSRSNDGLLNGSGTVDFQPDLLPSYASQKTKSMQHQNQQQDFMYSPVVTPGSTTTNSTTKTINSHEDQQPLHQFASSNSMTSATLPPPASQGGVGANNSRSKYNASAQDYLQNRFGSISRKQREKSQEKLSAGVVTSSLNLTRTSPVSEILSATRPSKSMFMPQRTVCSATTTATPTDTSSTYEYRQPPPPPYNATHRTTGNLLLARRTSFNSHNDTNIEDSTRNSHTKDQGYRESGIAALYETTARQTIVTASPSMSFPTTITGFPNTATISPRRQLL</sequence>
<evidence type="ECO:0000256" key="2">
    <source>
        <dbReference type="ARBA" id="ARBA00022729"/>
    </source>
</evidence>
<organism evidence="8 10">
    <name type="scientific">Musca domestica</name>
    <name type="common">House fly</name>
    <dbReference type="NCBI Taxonomy" id="7370"/>
    <lineage>
        <taxon>Eukaryota</taxon>
        <taxon>Metazoa</taxon>
        <taxon>Ecdysozoa</taxon>
        <taxon>Arthropoda</taxon>
        <taxon>Hexapoda</taxon>
        <taxon>Insecta</taxon>
        <taxon>Pterygota</taxon>
        <taxon>Neoptera</taxon>
        <taxon>Endopterygota</taxon>
        <taxon>Diptera</taxon>
        <taxon>Brachycera</taxon>
        <taxon>Muscomorpha</taxon>
        <taxon>Muscoidea</taxon>
        <taxon>Muscidae</taxon>
        <taxon>Musca</taxon>
    </lineage>
</organism>
<feature type="compositionally biased region" description="Low complexity" evidence="6">
    <location>
        <begin position="12"/>
        <end position="25"/>
    </location>
</feature>
<evidence type="ECO:0000256" key="6">
    <source>
        <dbReference type="SAM" id="MobiDB-lite"/>
    </source>
</evidence>
<feature type="region of interest" description="Disordered" evidence="6">
    <location>
        <begin position="805"/>
        <end position="862"/>
    </location>
</feature>
<feature type="region of interest" description="Disordered" evidence="6">
    <location>
        <begin position="662"/>
        <end position="701"/>
    </location>
</feature>
<feature type="compositionally biased region" description="Basic residues" evidence="6">
    <location>
        <begin position="1"/>
        <end position="11"/>
    </location>
</feature>
<dbReference type="InterPro" id="IPR003598">
    <property type="entry name" value="Ig_sub2"/>
</dbReference>
<dbReference type="InterPro" id="IPR032675">
    <property type="entry name" value="LRR_dom_sf"/>
</dbReference>
<evidence type="ECO:0000256" key="3">
    <source>
        <dbReference type="ARBA" id="ARBA00022737"/>
    </source>
</evidence>
<dbReference type="Pfam" id="PF13855">
    <property type="entry name" value="LRR_8"/>
    <property type="match status" value="2"/>
</dbReference>
<dbReference type="InterPro" id="IPR050467">
    <property type="entry name" value="LRFN"/>
</dbReference>
<dbReference type="Gene3D" id="3.80.10.10">
    <property type="entry name" value="Ribonuclease Inhibitor"/>
    <property type="match status" value="2"/>
</dbReference>
<keyword evidence="2" id="KW-0732">Signal</keyword>
<dbReference type="SMART" id="SM00408">
    <property type="entry name" value="IGc2"/>
    <property type="match status" value="1"/>
</dbReference>
<dbReference type="PANTHER" id="PTHR45842:SF12">
    <property type="entry name" value="KEKKON 5, ISOFORM A"/>
    <property type="match status" value="1"/>
</dbReference>
<feature type="compositionally biased region" description="Polar residues" evidence="6">
    <location>
        <begin position="831"/>
        <end position="845"/>
    </location>
</feature>